<keyword evidence="2" id="KW-1185">Reference proteome</keyword>
<proteinExistence type="predicted"/>
<evidence type="ECO:0000313" key="1">
    <source>
        <dbReference type="EMBL" id="OMP11246.1"/>
    </source>
</evidence>
<protein>
    <submittedName>
        <fullName evidence="1">Uncharacterized protein</fullName>
    </submittedName>
</protein>
<gene>
    <name evidence="1" type="ORF">CCACVL1_00601</name>
</gene>
<name>A0A1R3KW07_COCAP</name>
<reference evidence="1 2" key="1">
    <citation type="submission" date="2013-09" db="EMBL/GenBank/DDBJ databases">
        <title>Corchorus capsularis genome sequencing.</title>
        <authorList>
            <person name="Alam M."/>
            <person name="Haque M.S."/>
            <person name="Islam M.S."/>
            <person name="Emdad E.M."/>
            <person name="Islam M.M."/>
            <person name="Ahmed B."/>
            <person name="Halim A."/>
            <person name="Hossen Q.M.M."/>
            <person name="Hossain M.Z."/>
            <person name="Ahmed R."/>
            <person name="Khan M.M."/>
            <person name="Islam R."/>
            <person name="Rashid M.M."/>
            <person name="Khan S.A."/>
            <person name="Rahman M.S."/>
            <person name="Alam M."/>
        </authorList>
    </citation>
    <scope>NUCLEOTIDE SEQUENCE [LARGE SCALE GENOMIC DNA]</scope>
    <source>
        <strain evidence="2">cv. CVL-1</strain>
        <tissue evidence="1">Whole seedling</tissue>
    </source>
</reference>
<dbReference type="AlphaFoldDB" id="A0A1R3KW07"/>
<evidence type="ECO:0000313" key="2">
    <source>
        <dbReference type="Proteomes" id="UP000188268"/>
    </source>
</evidence>
<dbReference type="Proteomes" id="UP000188268">
    <property type="component" value="Unassembled WGS sequence"/>
</dbReference>
<dbReference type="Gramene" id="OMP11246">
    <property type="protein sequence ID" value="OMP11246"/>
    <property type="gene ID" value="CCACVL1_00601"/>
</dbReference>
<dbReference type="EMBL" id="AWWV01001446">
    <property type="protein sequence ID" value="OMP11246.1"/>
    <property type="molecule type" value="Genomic_DNA"/>
</dbReference>
<comment type="caution">
    <text evidence="1">The sequence shown here is derived from an EMBL/GenBank/DDBJ whole genome shotgun (WGS) entry which is preliminary data.</text>
</comment>
<accession>A0A1R3KW07</accession>
<feature type="non-terminal residue" evidence="1">
    <location>
        <position position="1"/>
    </location>
</feature>
<sequence>QLDPHLLMFFDDIALRRRNYEHKEKRSRSLVEE</sequence>
<organism evidence="1 2">
    <name type="scientific">Corchorus capsularis</name>
    <name type="common">Jute</name>
    <dbReference type="NCBI Taxonomy" id="210143"/>
    <lineage>
        <taxon>Eukaryota</taxon>
        <taxon>Viridiplantae</taxon>
        <taxon>Streptophyta</taxon>
        <taxon>Embryophyta</taxon>
        <taxon>Tracheophyta</taxon>
        <taxon>Spermatophyta</taxon>
        <taxon>Magnoliopsida</taxon>
        <taxon>eudicotyledons</taxon>
        <taxon>Gunneridae</taxon>
        <taxon>Pentapetalae</taxon>
        <taxon>rosids</taxon>
        <taxon>malvids</taxon>
        <taxon>Malvales</taxon>
        <taxon>Malvaceae</taxon>
        <taxon>Grewioideae</taxon>
        <taxon>Apeibeae</taxon>
        <taxon>Corchorus</taxon>
    </lineage>
</organism>